<organism evidence="4 5">
    <name type="scientific">Ignelater luminosus</name>
    <name type="common">Cucubano</name>
    <name type="synonym">Pyrophorus luminosus</name>
    <dbReference type="NCBI Taxonomy" id="2038154"/>
    <lineage>
        <taxon>Eukaryota</taxon>
        <taxon>Metazoa</taxon>
        <taxon>Ecdysozoa</taxon>
        <taxon>Arthropoda</taxon>
        <taxon>Hexapoda</taxon>
        <taxon>Insecta</taxon>
        <taxon>Pterygota</taxon>
        <taxon>Neoptera</taxon>
        <taxon>Endopterygota</taxon>
        <taxon>Coleoptera</taxon>
        <taxon>Polyphaga</taxon>
        <taxon>Elateriformia</taxon>
        <taxon>Elateroidea</taxon>
        <taxon>Elateridae</taxon>
        <taxon>Agrypninae</taxon>
        <taxon>Pyrophorini</taxon>
        <taxon>Ignelater</taxon>
    </lineage>
</organism>
<dbReference type="Gene3D" id="2.40.10.10">
    <property type="entry name" value="Trypsin-like serine proteases"/>
    <property type="match status" value="2"/>
</dbReference>
<evidence type="ECO:0000256" key="2">
    <source>
        <dbReference type="ARBA" id="ARBA00024195"/>
    </source>
</evidence>
<dbReference type="InterPro" id="IPR043504">
    <property type="entry name" value="Peptidase_S1_PA_chymotrypsin"/>
</dbReference>
<evidence type="ECO:0000259" key="3">
    <source>
        <dbReference type="PROSITE" id="PS50240"/>
    </source>
</evidence>
<sequence>MYEIDENDILIKSGTNTWNGTSREEKLLQVHNVESLYSVGNFGYISLFKVRQPFSRPRVNKIRLAGKQYNYTPGKSCRLFGHGASFQKHENVQLQFFPATIIDSALCNYELRNYTLCLSSVKGGRWTRDTCYGDKGGPIIQGGKSSVLIGIINTEKCGSNKGVISHIKVGSLEEELRAFSKNVNRITGLEFVSRSRR</sequence>
<dbReference type="Pfam" id="PF00089">
    <property type="entry name" value="Trypsin"/>
    <property type="match status" value="1"/>
</dbReference>
<dbReference type="InterPro" id="IPR009003">
    <property type="entry name" value="Peptidase_S1_PA"/>
</dbReference>
<protein>
    <recommendedName>
        <fullName evidence="3">Peptidase S1 domain-containing protein</fullName>
    </recommendedName>
</protein>
<keyword evidence="1" id="KW-1015">Disulfide bond</keyword>
<comment type="caution">
    <text evidence="4">The sequence shown here is derived from an EMBL/GenBank/DDBJ whole genome shotgun (WGS) entry which is preliminary data.</text>
</comment>
<dbReference type="InterPro" id="IPR051487">
    <property type="entry name" value="Ser/Thr_Proteases_Immune/Dev"/>
</dbReference>
<dbReference type="AlphaFoldDB" id="A0A8K0G8B5"/>
<proteinExistence type="inferred from homology"/>
<dbReference type="GO" id="GO:0004252">
    <property type="term" value="F:serine-type endopeptidase activity"/>
    <property type="evidence" value="ECO:0007669"/>
    <property type="project" value="InterPro"/>
</dbReference>
<dbReference type="EMBL" id="VTPC01008781">
    <property type="protein sequence ID" value="KAF2892362.1"/>
    <property type="molecule type" value="Genomic_DNA"/>
</dbReference>
<evidence type="ECO:0000313" key="5">
    <source>
        <dbReference type="Proteomes" id="UP000801492"/>
    </source>
</evidence>
<comment type="similarity">
    <text evidence="2">Belongs to the peptidase S1 family. CLIP subfamily.</text>
</comment>
<dbReference type="SUPFAM" id="SSF50494">
    <property type="entry name" value="Trypsin-like serine proteases"/>
    <property type="match status" value="1"/>
</dbReference>
<evidence type="ECO:0000313" key="4">
    <source>
        <dbReference type="EMBL" id="KAF2892362.1"/>
    </source>
</evidence>
<feature type="domain" description="Peptidase S1" evidence="3">
    <location>
        <begin position="1"/>
        <end position="188"/>
    </location>
</feature>
<dbReference type="PROSITE" id="PS50240">
    <property type="entry name" value="TRYPSIN_DOM"/>
    <property type="match status" value="1"/>
</dbReference>
<dbReference type="GO" id="GO:0006508">
    <property type="term" value="P:proteolysis"/>
    <property type="evidence" value="ECO:0007669"/>
    <property type="project" value="InterPro"/>
</dbReference>
<dbReference type="PANTHER" id="PTHR24256">
    <property type="entry name" value="TRYPTASE-RELATED"/>
    <property type="match status" value="1"/>
</dbReference>
<dbReference type="Proteomes" id="UP000801492">
    <property type="component" value="Unassembled WGS sequence"/>
</dbReference>
<accession>A0A8K0G8B5</accession>
<evidence type="ECO:0000256" key="1">
    <source>
        <dbReference type="ARBA" id="ARBA00023157"/>
    </source>
</evidence>
<dbReference type="InterPro" id="IPR001254">
    <property type="entry name" value="Trypsin_dom"/>
</dbReference>
<reference evidence="4" key="1">
    <citation type="submission" date="2019-08" db="EMBL/GenBank/DDBJ databases">
        <title>The genome of the North American firefly Photinus pyralis.</title>
        <authorList>
            <consortium name="Photinus pyralis genome working group"/>
            <person name="Fallon T.R."/>
            <person name="Sander Lower S.E."/>
            <person name="Weng J.-K."/>
        </authorList>
    </citation>
    <scope>NUCLEOTIDE SEQUENCE</scope>
    <source>
        <strain evidence="4">TRF0915ILg1</strain>
        <tissue evidence="4">Whole body</tissue>
    </source>
</reference>
<gene>
    <name evidence="4" type="ORF">ILUMI_13811</name>
</gene>
<keyword evidence="5" id="KW-1185">Reference proteome</keyword>
<name>A0A8K0G8B5_IGNLU</name>